<feature type="transmembrane region" description="Helical" evidence="7">
    <location>
        <begin position="288"/>
        <end position="308"/>
    </location>
</feature>
<dbReference type="InterPro" id="IPR020846">
    <property type="entry name" value="MFS_dom"/>
</dbReference>
<dbReference type="GO" id="GO:0022857">
    <property type="term" value="F:transmembrane transporter activity"/>
    <property type="evidence" value="ECO:0007669"/>
    <property type="project" value="InterPro"/>
</dbReference>
<feature type="transmembrane region" description="Helical" evidence="7">
    <location>
        <begin position="167"/>
        <end position="185"/>
    </location>
</feature>
<proteinExistence type="predicted"/>
<dbReference type="SUPFAM" id="SSF103473">
    <property type="entry name" value="MFS general substrate transporter"/>
    <property type="match status" value="1"/>
</dbReference>
<protein>
    <submittedName>
        <fullName evidence="9">MFS transporter</fullName>
    </submittedName>
</protein>
<keyword evidence="3" id="KW-1003">Cell membrane</keyword>
<evidence type="ECO:0000256" key="2">
    <source>
        <dbReference type="ARBA" id="ARBA00022448"/>
    </source>
</evidence>
<gene>
    <name evidence="9" type="ORF">GRI62_03135</name>
</gene>
<evidence type="ECO:0000256" key="3">
    <source>
        <dbReference type="ARBA" id="ARBA00022475"/>
    </source>
</evidence>
<feature type="transmembrane region" description="Helical" evidence="7">
    <location>
        <begin position="349"/>
        <end position="372"/>
    </location>
</feature>
<dbReference type="AlphaFoldDB" id="A0A845A4U2"/>
<feature type="transmembrane region" description="Helical" evidence="7">
    <location>
        <begin position="378"/>
        <end position="398"/>
    </location>
</feature>
<feature type="transmembrane region" description="Helical" evidence="7">
    <location>
        <begin position="221"/>
        <end position="241"/>
    </location>
</feature>
<dbReference type="RefSeq" id="WP_131451964.1">
    <property type="nucleotide sequence ID" value="NZ_BMJK01000001.1"/>
</dbReference>
<feature type="transmembrane region" description="Helical" evidence="7">
    <location>
        <begin position="314"/>
        <end position="337"/>
    </location>
</feature>
<keyword evidence="2" id="KW-0813">Transport</keyword>
<keyword evidence="6 7" id="KW-0472">Membrane</keyword>
<dbReference type="InterPro" id="IPR036259">
    <property type="entry name" value="MFS_trans_sf"/>
</dbReference>
<dbReference type="EMBL" id="WTYH01000001">
    <property type="protein sequence ID" value="MXO92599.1"/>
    <property type="molecule type" value="Genomic_DNA"/>
</dbReference>
<dbReference type="Proteomes" id="UP000460626">
    <property type="component" value="Unassembled WGS sequence"/>
</dbReference>
<dbReference type="GO" id="GO:0005886">
    <property type="term" value="C:plasma membrane"/>
    <property type="evidence" value="ECO:0007669"/>
    <property type="project" value="UniProtKB-SubCell"/>
</dbReference>
<evidence type="ECO:0000313" key="10">
    <source>
        <dbReference type="Proteomes" id="UP000460626"/>
    </source>
</evidence>
<dbReference type="Gene3D" id="1.20.1250.20">
    <property type="entry name" value="MFS general substrate transporter like domains"/>
    <property type="match status" value="1"/>
</dbReference>
<keyword evidence="5 7" id="KW-1133">Transmembrane helix</keyword>
<comment type="subcellular location">
    <subcellularLocation>
        <location evidence="1">Cell membrane</location>
        <topology evidence="1">Multi-pass membrane protein</topology>
    </subcellularLocation>
</comment>
<dbReference type="PANTHER" id="PTHR23517">
    <property type="entry name" value="RESISTANCE PROTEIN MDTM, PUTATIVE-RELATED-RELATED"/>
    <property type="match status" value="1"/>
</dbReference>
<evidence type="ECO:0000313" key="9">
    <source>
        <dbReference type="EMBL" id="MXO92599.1"/>
    </source>
</evidence>
<evidence type="ECO:0000256" key="4">
    <source>
        <dbReference type="ARBA" id="ARBA00022692"/>
    </source>
</evidence>
<evidence type="ECO:0000256" key="6">
    <source>
        <dbReference type="ARBA" id="ARBA00023136"/>
    </source>
</evidence>
<dbReference type="CDD" id="cd17473">
    <property type="entry name" value="MFS_arabinose_efflux_permease_like"/>
    <property type="match status" value="1"/>
</dbReference>
<reference evidence="9 10" key="1">
    <citation type="submission" date="2019-12" db="EMBL/GenBank/DDBJ databases">
        <title>Genomic-based taxomic classification of the family Erythrobacteraceae.</title>
        <authorList>
            <person name="Xu L."/>
        </authorList>
    </citation>
    <scope>NUCLEOTIDE SEQUENCE [LARGE SCALE GENOMIC DNA]</scope>
    <source>
        <strain evidence="9 10">RC4-10-4</strain>
    </source>
</reference>
<comment type="caution">
    <text evidence="9">The sequence shown here is derived from an EMBL/GenBank/DDBJ whole genome shotgun (WGS) entry which is preliminary data.</text>
</comment>
<feature type="transmembrane region" description="Helical" evidence="7">
    <location>
        <begin position="261"/>
        <end position="281"/>
    </location>
</feature>
<evidence type="ECO:0000256" key="7">
    <source>
        <dbReference type="SAM" id="Phobius"/>
    </source>
</evidence>
<feature type="transmembrane region" description="Helical" evidence="7">
    <location>
        <begin position="136"/>
        <end position="155"/>
    </location>
</feature>
<feature type="domain" description="Major facilitator superfamily (MFS) profile" evidence="8">
    <location>
        <begin position="9"/>
        <end position="403"/>
    </location>
</feature>
<name>A0A845A4U2_9SPHN</name>
<evidence type="ECO:0000256" key="1">
    <source>
        <dbReference type="ARBA" id="ARBA00004651"/>
    </source>
</evidence>
<accession>A0A845A4U2</accession>
<feature type="transmembrane region" description="Helical" evidence="7">
    <location>
        <begin position="12"/>
        <end position="34"/>
    </location>
</feature>
<dbReference type="OrthoDB" id="9764259at2"/>
<sequence length="408" mass="43777">MGRQPTFMTGIALLLPITLTTMAIVLLAPVMPLLMAEFAGVSNHEYWVPMVLTLPALCVAFLCPVAGILGDYFGKRKLLLASFLIYAVVGVAPVFLTELTHILVSRVGVGVAEALIYVLSTTMIADFFHGEARDKWLAAQPAFASMSALVFFNLGGVLGEFGWRTPFWVYGSALVMFVLVWLFTWEPEKVRGDHAIGEVPHVGPPGTAEGSRSLSWEGFPWARMGLIVLITVYGSVFFYTVQIQSSSGLAQLGMTSPAAAGFWTSVASVGVPLGTVIYGLYGSRNGVARLLLIEFALLAVGFFTMGTAAGTTQFLVGCFVNQLGAGLLLPTLLVWGMSILPFEVRSRGAGFWQSAFALGQWLSPLVVTFFALRLGGLLSSFQALSYFAAAGVLVALIARRFRARPAHG</sequence>
<organism evidence="9 10">
    <name type="scientific">Aurantiacibacter arachoides</name>
    <dbReference type="NCBI Taxonomy" id="1850444"/>
    <lineage>
        <taxon>Bacteria</taxon>
        <taxon>Pseudomonadati</taxon>
        <taxon>Pseudomonadota</taxon>
        <taxon>Alphaproteobacteria</taxon>
        <taxon>Sphingomonadales</taxon>
        <taxon>Erythrobacteraceae</taxon>
        <taxon>Aurantiacibacter</taxon>
    </lineage>
</organism>
<keyword evidence="4 7" id="KW-0812">Transmembrane</keyword>
<dbReference type="InterPro" id="IPR050171">
    <property type="entry name" value="MFS_Transporters"/>
</dbReference>
<dbReference type="InterPro" id="IPR011701">
    <property type="entry name" value="MFS"/>
</dbReference>
<evidence type="ECO:0000256" key="5">
    <source>
        <dbReference type="ARBA" id="ARBA00022989"/>
    </source>
</evidence>
<dbReference type="PROSITE" id="PS50850">
    <property type="entry name" value="MFS"/>
    <property type="match status" value="1"/>
</dbReference>
<keyword evidence="10" id="KW-1185">Reference proteome</keyword>
<evidence type="ECO:0000259" key="8">
    <source>
        <dbReference type="PROSITE" id="PS50850"/>
    </source>
</evidence>
<dbReference type="Pfam" id="PF07690">
    <property type="entry name" value="MFS_1"/>
    <property type="match status" value="1"/>
</dbReference>
<feature type="transmembrane region" description="Helical" evidence="7">
    <location>
        <begin position="78"/>
        <end position="96"/>
    </location>
</feature>
<feature type="transmembrane region" description="Helical" evidence="7">
    <location>
        <begin position="102"/>
        <end position="124"/>
    </location>
</feature>
<feature type="transmembrane region" description="Helical" evidence="7">
    <location>
        <begin position="46"/>
        <end position="66"/>
    </location>
</feature>